<dbReference type="InterPro" id="IPR000043">
    <property type="entry name" value="Adenosylhomocysteinase-like"/>
</dbReference>
<dbReference type="PROSITE" id="PS00738">
    <property type="entry name" value="ADOHCYASE_1"/>
    <property type="match status" value="1"/>
</dbReference>
<dbReference type="GO" id="GO:0005829">
    <property type="term" value="C:cytosol"/>
    <property type="evidence" value="ECO:0007669"/>
    <property type="project" value="TreeGrafter"/>
</dbReference>
<organism evidence="1 2">
    <name type="scientific">Rousettus aegyptiacus</name>
    <name type="common">Egyptian fruit bat</name>
    <name type="synonym">Pteropus aegyptiacus</name>
    <dbReference type="NCBI Taxonomy" id="9407"/>
    <lineage>
        <taxon>Eukaryota</taxon>
        <taxon>Metazoa</taxon>
        <taxon>Chordata</taxon>
        <taxon>Craniata</taxon>
        <taxon>Vertebrata</taxon>
        <taxon>Euteleostomi</taxon>
        <taxon>Mammalia</taxon>
        <taxon>Eutheria</taxon>
        <taxon>Laurasiatheria</taxon>
        <taxon>Chiroptera</taxon>
        <taxon>Yinpterochiroptera</taxon>
        <taxon>Pteropodoidea</taxon>
        <taxon>Pteropodidae</taxon>
        <taxon>Rousettinae</taxon>
        <taxon>Rousettus</taxon>
    </lineage>
</organism>
<dbReference type="InterPro" id="IPR042172">
    <property type="entry name" value="Adenosylhomocyst_ase-like_sf"/>
</dbReference>
<dbReference type="Pfam" id="PF05221">
    <property type="entry name" value="AdoHcyase"/>
    <property type="match status" value="1"/>
</dbReference>
<name>A0A7J8BC46_ROUAE</name>
<accession>A0A7J8BC46</accession>
<dbReference type="PANTHER" id="PTHR23420:SF3">
    <property type="entry name" value="S-ADENOSYLHOMOCYSTEINE HYDROLASE-LIKE PROTEIN 1"/>
    <property type="match status" value="1"/>
</dbReference>
<dbReference type="PANTHER" id="PTHR23420">
    <property type="entry name" value="ADENOSYLHOMOCYSTEINASE"/>
    <property type="match status" value="1"/>
</dbReference>
<evidence type="ECO:0000313" key="2">
    <source>
        <dbReference type="Proteomes" id="UP000593571"/>
    </source>
</evidence>
<dbReference type="InterPro" id="IPR020082">
    <property type="entry name" value="S-Ado-L-homoCys_hydrolase_CS"/>
</dbReference>
<evidence type="ECO:0000313" key="1">
    <source>
        <dbReference type="EMBL" id="KAF6396069.1"/>
    </source>
</evidence>
<dbReference type="EMBL" id="JACASE010000017">
    <property type="protein sequence ID" value="KAF6396069.1"/>
    <property type="molecule type" value="Genomic_DNA"/>
</dbReference>
<keyword evidence="2" id="KW-1185">Reference proteome</keyword>
<protein>
    <submittedName>
        <fullName evidence="1">Adenosylhomocysteinase like 1</fullName>
    </submittedName>
</protein>
<reference evidence="1 2" key="1">
    <citation type="journal article" date="2020" name="Nature">
        <title>Six reference-quality genomes reveal evolution of bat adaptations.</title>
        <authorList>
            <person name="Jebb D."/>
            <person name="Huang Z."/>
            <person name="Pippel M."/>
            <person name="Hughes G.M."/>
            <person name="Lavrichenko K."/>
            <person name="Devanna P."/>
            <person name="Winkler S."/>
            <person name="Jermiin L.S."/>
            <person name="Skirmuntt E.C."/>
            <person name="Katzourakis A."/>
            <person name="Burkitt-Gray L."/>
            <person name="Ray D.A."/>
            <person name="Sullivan K.A.M."/>
            <person name="Roscito J.G."/>
            <person name="Kirilenko B.M."/>
            <person name="Davalos L.M."/>
            <person name="Corthals A.P."/>
            <person name="Power M.L."/>
            <person name="Jones G."/>
            <person name="Ransome R.D."/>
            <person name="Dechmann D.K.N."/>
            <person name="Locatelli A.G."/>
            <person name="Puechmaille S.J."/>
            <person name="Fedrigo O."/>
            <person name="Jarvis E.D."/>
            <person name="Hiller M."/>
            <person name="Vernes S.C."/>
            <person name="Myers E.W."/>
            <person name="Teeling E.C."/>
        </authorList>
    </citation>
    <scope>NUCLEOTIDE SEQUENCE [LARGE SCALE GENOMIC DNA]</scope>
    <source>
        <strain evidence="1">MRouAeg1</strain>
        <tissue evidence="1">Muscle</tissue>
    </source>
</reference>
<sequence>MSALISLRKRAQGEKPLAGAKIVGCTHITAQTAVLIETLCALGAQCRWSACNIYSTQNEVAAALAEAGEFSFSFFLFNHLCLKVIIQTIFISHSYLYSVCLEAVKFGGQ</sequence>
<dbReference type="SUPFAM" id="SSF52283">
    <property type="entry name" value="Formate/glycerate dehydrogenase catalytic domain-like"/>
    <property type="match status" value="1"/>
</dbReference>
<dbReference type="Gene3D" id="3.40.50.1480">
    <property type="entry name" value="Adenosylhomocysteinase-like"/>
    <property type="match status" value="1"/>
</dbReference>
<dbReference type="Proteomes" id="UP000593571">
    <property type="component" value="Unassembled WGS sequence"/>
</dbReference>
<dbReference type="AlphaFoldDB" id="A0A7J8BC46"/>
<comment type="caution">
    <text evidence="1">The sequence shown here is derived from an EMBL/GenBank/DDBJ whole genome shotgun (WGS) entry which is preliminary data.</text>
</comment>
<gene>
    <name evidence="1" type="ORF">HJG63_000466</name>
</gene>
<dbReference type="GO" id="GO:0033353">
    <property type="term" value="P:S-adenosylmethionine cycle"/>
    <property type="evidence" value="ECO:0007669"/>
    <property type="project" value="TreeGrafter"/>
</dbReference>
<proteinExistence type="predicted"/>